<evidence type="ECO:0000256" key="3">
    <source>
        <dbReference type="SAM" id="SignalP"/>
    </source>
</evidence>
<dbReference type="InterPro" id="IPR017850">
    <property type="entry name" value="Alkaline_phosphatase_core_sf"/>
</dbReference>
<dbReference type="InterPro" id="IPR001910">
    <property type="entry name" value="Inosine/uridine_hydrolase_dom"/>
</dbReference>
<protein>
    <submittedName>
        <fullName evidence="6">Arylsulfatase</fullName>
        <ecNumber evidence="6">3.1.6.1</ecNumber>
    </submittedName>
</protein>
<evidence type="ECO:0000256" key="1">
    <source>
        <dbReference type="ARBA" id="ARBA00008779"/>
    </source>
</evidence>
<evidence type="ECO:0000313" key="7">
    <source>
        <dbReference type="Proteomes" id="UP000319817"/>
    </source>
</evidence>
<evidence type="ECO:0000256" key="2">
    <source>
        <dbReference type="ARBA" id="ARBA00022801"/>
    </source>
</evidence>
<dbReference type="GO" id="GO:0016799">
    <property type="term" value="F:hydrolase activity, hydrolyzing N-glycosyl compounds"/>
    <property type="evidence" value="ECO:0007669"/>
    <property type="project" value="InterPro"/>
</dbReference>
<comment type="similarity">
    <text evidence="1">Belongs to the sulfatase family.</text>
</comment>
<keyword evidence="3" id="KW-0732">Signal</keyword>
<dbReference type="EMBL" id="CP036526">
    <property type="protein sequence ID" value="QDT12880.1"/>
    <property type="molecule type" value="Genomic_DNA"/>
</dbReference>
<proteinExistence type="inferred from homology"/>
<dbReference type="SUPFAM" id="SSF53590">
    <property type="entry name" value="Nucleoside hydrolase"/>
    <property type="match status" value="1"/>
</dbReference>
<dbReference type="CDD" id="cd16146">
    <property type="entry name" value="ARS_like"/>
    <property type="match status" value="1"/>
</dbReference>
<organism evidence="6 7">
    <name type="scientific">Stieleria marina</name>
    <dbReference type="NCBI Taxonomy" id="1930275"/>
    <lineage>
        <taxon>Bacteria</taxon>
        <taxon>Pseudomonadati</taxon>
        <taxon>Planctomycetota</taxon>
        <taxon>Planctomycetia</taxon>
        <taxon>Pirellulales</taxon>
        <taxon>Pirellulaceae</taxon>
        <taxon>Stieleria</taxon>
    </lineage>
</organism>
<dbReference type="Gene3D" id="3.40.720.10">
    <property type="entry name" value="Alkaline Phosphatase, subunit A"/>
    <property type="match status" value="1"/>
</dbReference>
<dbReference type="InterPro" id="IPR036452">
    <property type="entry name" value="Ribo_hydro-like"/>
</dbReference>
<dbReference type="Gene3D" id="3.90.245.10">
    <property type="entry name" value="Ribonucleoside hydrolase-like"/>
    <property type="match status" value="1"/>
</dbReference>
<dbReference type="GO" id="GO:0004065">
    <property type="term" value="F:arylsulfatase activity"/>
    <property type="evidence" value="ECO:0007669"/>
    <property type="project" value="UniProtKB-EC"/>
</dbReference>
<dbReference type="FunFam" id="3.40.720.10:FF:000070">
    <property type="entry name" value="Arylsulfatase A"/>
    <property type="match status" value="1"/>
</dbReference>
<dbReference type="Proteomes" id="UP000319817">
    <property type="component" value="Chromosome"/>
</dbReference>
<dbReference type="Pfam" id="PF01156">
    <property type="entry name" value="IU_nuc_hydro"/>
    <property type="match status" value="1"/>
</dbReference>
<evidence type="ECO:0000259" key="5">
    <source>
        <dbReference type="Pfam" id="PF01156"/>
    </source>
</evidence>
<keyword evidence="7" id="KW-1185">Reference proteome</keyword>
<feature type="domain" description="Inosine/uridine-preferring nucleoside hydrolase" evidence="5">
    <location>
        <begin position="626"/>
        <end position="886"/>
    </location>
</feature>
<dbReference type="InterPro" id="IPR000917">
    <property type="entry name" value="Sulfatase_N"/>
</dbReference>
<dbReference type="PANTHER" id="PTHR43264">
    <property type="match status" value="1"/>
</dbReference>
<name>A0A517P0I7_9BACT</name>
<dbReference type="EC" id="3.1.6.1" evidence="6"/>
<dbReference type="Pfam" id="PF00884">
    <property type="entry name" value="Sulfatase"/>
    <property type="match status" value="1"/>
</dbReference>
<evidence type="ECO:0000313" key="6">
    <source>
        <dbReference type="EMBL" id="QDT12880.1"/>
    </source>
</evidence>
<feature type="domain" description="Sulfatase N-terminal" evidence="4">
    <location>
        <begin position="31"/>
        <end position="357"/>
    </location>
</feature>
<feature type="chain" id="PRO_5022126960" evidence="3">
    <location>
        <begin position="24"/>
        <end position="929"/>
    </location>
</feature>
<sequence precursor="true">MIPFVRRCSFALITLVIVSSTMADATSAKRPNVIVVITDDQGYGEFSAHGNPILQTPNLDRLASQSVRLTDFHVAPMCTPTRGQLMTGVDAFRNGAMNVSSGRTLLRRELPTLGNVFADAGYRTGLFGKWHLGDTYPYRPQDRGFRETLWFPSSHIGSVPDQWQNDYFDDTYIHNGKQQAYSGYTTDVLFDEAMSWMHDEAEAERPFLCYLATAAAHQPHYVPQKYIAEIRESLRAAASDLPNRDLPDLAPEVEEQLIRFLAMCVNIDENVGRLETFLTQHQLRENTVVVFLTDNGSTFGPRYFNANMKGGKTTLWEGGHRVPCFIRWPAGGLQSPQDVTGLTQVQDLLPTLVDLLGLPASSVGHCDGISLAPILCGDTEVPTERMLVINYSRMPFKTMRTTPMNPAVPRRERAAVLWKSWRLLEDKALYDLNSDPLQQDNVIDRHPAVVAAMRSHLNDWWDGVKLPAREFQPSVIGHKAQNPVELTACEWADVFVDQQSQVRRGVRKNGLWHIEVAEAGKYAFTLSRWPQNSGLRLRDRVGETKVTDGMLTAGPAWPVTSAAIRVGDIEQRTEVNADASSARFELSLPVGRTTMQTWFHDSEETPISGAYYVNVQRLNPAAPVKLILDTDMSGDCDDVGALALLHALADRGECELLATLLNRRDLTNASAAATDAINTWYGRPDIPIGTDKTSPIALQRTSSYTRALRDGFPNDIGPDDKAPDALDVYRHVLADQPDHSVTICSIGAFSNLAELCRHDSELVRRKVRRLVVMGGAFPQSNKPETNVATHVAAARFVADQWPGKMVWHGFEVGNVLITGAQLKQMPNDNPIRKAYELRPYAGRRAIDQGQPSYDQAAALFAAHDAEPAFWKTVAGGHVRVDQDGQTRWHANEAGKHSYVELISPPKKLAAVIESLMTASPKLQAIADQP</sequence>
<dbReference type="AlphaFoldDB" id="A0A517P0I7"/>
<feature type="signal peptide" evidence="3">
    <location>
        <begin position="1"/>
        <end position="23"/>
    </location>
</feature>
<dbReference type="PROSITE" id="PS00523">
    <property type="entry name" value="SULFATASE_1"/>
    <property type="match status" value="1"/>
</dbReference>
<accession>A0A517P0I7</accession>
<gene>
    <name evidence="6" type="primary">atsA_70</name>
    <name evidence="6" type="ORF">K239x_48930</name>
</gene>
<keyword evidence="2 6" id="KW-0378">Hydrolase</keyword>
<dbReference type="InterPro" id="IPR024607">
    <property type="entry name" value="Sulfatase_CS"/>
</dbReference>
<dbReference type="RefSeq" id="WP_419189303.1">
    <property type="nucleotide sequence ID" value="NZ_CP036526.1"/>
</dbReference>
<dbReference type="SUPFAM" id="SSF53649">
    <property type="entry name" value="Alkaline phosphatase-like"/>
    <property type="match status" value="1"/>
</dbReference>
<reference evidence="6 7" key="1">
    <citation type="submission" date="2019-02" db="EMBL/GenBank/DDBJ databases">
        <title>Deep-cultivation of Planctomycetes and their phenomic and genomic characterization uncovers novel biology.</title>
        <authorList>
            <person name="Wiegand S."/>
            <person name="Jogler M."/>
            <person name="Boedeker C."/>
            <person name="Pinto D."/>
            <person name="Vollmers J."/>
            <person name="Rivas-Marin E."/>
            <person name="Kohn T."/>
            <person name="Peeters S.H."/>
            <person name="Heuer A."/>
            <person name="Rast P."/>
            <person name="Oberbeckmann S."/>
            <person name="Bunk B."/>
            <person name="Jeske O."/>
            <person name="Meyerdierks A."/>
            <person name="Storesund J.E."/>
            <person name="Kallscheuer N."/>
            <person name="Luecker S."/>
            <person name="Lage O.M."/>
            <person name="Pohl T."/>
            <person name="Merkel B.J."/>
            <person name="Hornburger P."/>
            <person name="Mueller R.-W."/>
            <person name="Bruemmer F."/>
            <person name="Labrenz M."/>
            <person name="Spormann A.M."/>
            <person name="Op den Camp H."/>
            <person name="Overmann J."/>
            <person name="Amann R."/>
            <person name="Jetten M.S.M."/>
            <person name="Mascher T."/>
            <person name="Medema M.H."/>
            <person name="Devos D.P."/>
            <person name="Kaster A.-K."/>
            <person name="Ovreas L."/>
            <person name="Rohde M."/>
            <person name="Galperin M.Y."/>
            <person name="Jogler C."/>
        </authorList>
    </citation>
    <scope>NUCLEOTIDE SEQUENCE [LARGE SCALE GENOMIC DNA]</scope>
    <source>
        <strain evidence="6 7">K23_9</strain>
    </source>
</reference>
<dbReference type="PANTHER" id="PTHR43264:SF1">
    <property type="entry name" value="INOSINE_URIDINE-PREFERRING NUCLEOSIDE HYDROLASE DOMAIN-CONTAINING PROTEIN"/>
    <property type="match status" value="1"/>
</dbReference>
<evidence type="ECO:0000259" key="4">
    <source>
        <dbReference type="Pfam" id="PF00884"/>
    </source>
</evidence>